<dbReference type="InterPro" id="IPR001932">
    <property type="entry name" value="PPM-type_phosphatase-like_dom"/>
</dbReference>
<dbReference type="PROSITE" id="PS50110">
    <property type="entry name" value="RESPONSE_REGULATORY"/>
    <property type="match status" value="1"/>
</dbReference>
<dbReference type="PANTHER" id="PTHR48111">
    <property type="entry name" value="REGULATOR OF RPOS"/>
    <property type="match status" value="1"/>
</dbReference>
<dbReference type="SMART" id="SM00331">
    <property type="entry name" value="PP2C_SIG"/>
    <property type="match status" value="1"/>
</dbReference>
<evidence type="ECO:0000313" key="8">
    <source>
        <dbReference type="EMBL" id="CUS40132.1"/>
    </source>
</evidence>
<keyword evidence="3" id="KW-0805">Transcription regulation</keyword>
<keyword evidence="6" id="KW-0175">Coiled coil</keyword>
<dbReference type="AlphaFoldDB" id="A0A161KBL5"/>
<dbReference type="Pfam" id="PF00072">
    <property type="entry name" value="Response_reg"/>
    <property type="match status" value="1"/>
</dbReference>
<dbReference type="GO" id="GO:0006355">
    <property type="term" value="P:regulation of DNA-templated transcription"/>
    <property type="evidence" value="ECO:0007669"/>
    <property type="project" value="TreeGrafter"/>
</dbReference>
<keyword evidence="4" id="KW-0238">DNA-binding</keyword>
<proteinExistence type="predicted"/>
<dbReference type="CDD" id="cd17555">
    <property type="entry name" value="REC_RssB-like"/>
    <property type="match status" value="1"/>
</dbReference>
<dbReference type="SUPFAM" id="SSF52172">
    <property type="entry name" value="CheY-like"/>
    <property type="match status" value="1"/>
</dbReference>
<dbReference type="Pfam" id="PF07228">
    <property type="entry name" value="SpoIIE"/>
    <property type="match status" value="1"/>
</dbReference>
<dbReference type="SMART" id="SM00448">
    <property type="entry name" value="REC"/>
    <property type="match status" value="1"/>
</dbReference>
<dbReference type="InterPro" id="IPR049510">
    <property type="entry name" value="RssB-like_REC"/>
</dbReference>
<sequence>MAAKVLVIDDDSTVRDSIFAYLDDCDYDMLSAASAADAWELLSHQTVDAVICDLKMPGMNGIELLERIKSKQPDLPVIVVSGAGVMDDVVRALRLGAEDYLVKPIMDLEVLQHSVRKALERSQLEAENSAYRDHLEKNNRELRLGLEELRADQLAGRQAQLRMLPDPLDFDGLHCEHRIIPSLLLSGDFLDYFELDENRIVFYIADVSGHGASSAFVTVLLKNLTYRLRRNFHRGSSSDLLYPSQVLDRINGELLASELEKHLTMFYGVFCTRTNSLRYSVGGHFPMPVLVTDEGSRYLEGRGMPVGLFPEAEYLDYEMTLPENFNLLLFSDGILEIMKESSLNDKEASLLRLTSASKGGLEQLGNMLGLNEDLEVPDDIAMASISRGKL</sequence>
<keyword evidence="2" id="KW-0902">Two-component regulatory system</keyword>
<evidence type="ECO:0000259" key="7">
    <source>
        <dbReference type="PROSITE" id="PS50110"/>
    </source>
</evidence>
<dbReference type="PANTHER" id="PTHR48111:SF1">
    <property type="entry name" value="TWO-COMPONENT RESPONSE REGULATOR ORR33"/>
    <property type="match status" value="1"/>
</dbReference>
<dbReference type="GO" id="GO:0032993">
    <property type="term" value="C:protein-DNA complex"/>
    <property type="evidence" value="ECO:0007669"/>
    <property type="project" value="TreeGrafter"/>
</dbReference>
<feature type="domain" description="Response regulatory" evidence="7">
    <location>
        <begin position="4"/>
        <end position="118"/>
    </location>
</feature>
<dbReference type="GO" id="GO:0000156">
    <property type="term" value="F:phosphorelay response regulator activity"/>
    <property type="evidence" value="ECO:0007669"/>
    <property type="project" value="TreeGrafter"/>
</dbReference>
<dbReference type="Gene3D" id="3.60.40.10">
    <property type="entry name" value="PPM-type phosphatase domain"/>
    <property type="match status" value="1"/>
</dbReference>
<accession>A0A161KBL5</accession>
<evidence type="ECO:0000256" key="1">
    <source>
        <dbReference type="ARBA" id="ARBA00022553"/>
    </source>
</evidence>
<gene>
    <name evidence="8" type="ORF">MGWOODY_Tha286</name>
</gene>
<keyword evidence="5" id="KW-0804">Transcription</keyword>
<evidence type="ECO:0000256" key="6">
    <source>
        <dbReference type="SAM" id="Coils"/>
    </source>
</evidence>
<dbReference type="GO" id="GO:0000976">
    <property type="term" value="F:transcription cis-regulatory region binding"/>
    <property type="evidence" value="ECO:0007669"/>
    <property type="project" value="TreeGrafter"/>
</dbReference>
<evidence type="ECO:0000256" key="5">
    <source>
        <dbReference type="ARBA" id="ARBA00023163"/>
    </source>
</evidence>
<dbReference type="EMBL" id="CZQC01000004">
    <property type="protein sequence ID" value="CUS40132.1"/>
    <property type="molecule type" value="Genomic_DNA"/>
</dbReference>
<evidence type="ECO:0000256" key="2">
    <source>
        <dbReference type="ARBA" id="ARBA00023012"/>
    </source>
</evidence>
<dbReference type="InterPro" id="IPR039420">
    <property type="entry name" value="WalR-like"/>
</dbReference>
<protein>
    <submittedName>
        <fullName evidence="8">Serine phosphatase RsbU, regulator of sigma subunit</fullName>
    </submittedName>
</protein>
<dbReference type="Gene3D" id="1.20.5.390">
    <property type="entry name" value="L1 transposable element, trimerization domain"/>
    <property type="match status" value="1"/>
</dbReference>
<feature type="coiled-coil region" evidence="6">
    <location>
        <begin position="121"/>
        <end position="152"/>
    </location>
</feature>
<dbReference type="InterPro" id="IPR001789">
    <property type="entry name" value="Sig_transdc_resp-reg_receiver"/>
</dbReference>
<organism evidence="8">
    <name type="scientific">hydrothermal vent metagenome</name>
    <dbReference type="NCBI Taxonomy" id="652676"/>
    <lineage>
        <taxon>unclassified sequences</taxon>
        <taxon>metagenomes</taxon>
        <taxon>ecological metagenomes</taxon>
    </lineage>
</organism>
<keyword evidence="1" id="KW-0597">Phosphoprotein</keyword>
<dbReference type="Gene3D" id="3.40.50.2300">
    <property type="match status" value="1"/>
</dbReference>
<dbReference type="GO" id="GO:0005829">
    <property type="term" value="C:cytosol"/>
    <property type="evidence" value="ECO:0007669"/>
    <property type="project" value="TreeGrafter"/>
</dbReference>
<reference evidence="8" key="1">
    <citation type="submission" date="2015-10" db="EMBL/GenBank/DDBJ databases">
        <authorList>
            <person name="Gilbert D.G."/>
        </authorList>
    </citation>
    <scope>NUCLEOTIDE SEQUENCE</scope>
</reference>
<dbReference type="InterPro" id="IPR011006">
    <property type="entry name" value="CheY-like_superfamily"/>
</dbReference>
<evidence type="ECO:0000256" key="3">
    <source>
        <dbReference type="ARBA" id="ARBA00023015"/>
    </source>
</evidence>
<evidence type="ECO:0000256" key="4">
    <source>
        <dbReference type="ARBA" id="ARBA00023125"/>
    </source>
</evidence>
<dbReference type="InterPro" id="IPR036457">
    <property type="entry name" value="PPM-type-like_dom_sf"/>
</dbReference>
<name>A0A161KBL5_9ZZZZ</name>